<organism evidence="2 3">
    <name type="scientific">Sphaeroforma arctica JP610</name>
    <dbReference type="NCBI Taxonomy" id="667725"/>
    <lineage>
        <taxon>Eukaryota</taxon>
        <taxon>Ichthyosporea</taxon>
        <taxon>Ichthyophonida</taxon>
        <taxon>Sphaeroforma</taxon>
    </lineage>
</organism>
<name>A0A0L0FJL7_9EUKA</name>
<proteinExistence type="predicted"/>
<evidence type="ECO:0000256" key="1">
    <source>
        <dbReference type="SAM" id="MobiDB-lite"/>
    </source>
</evidence>
<dbReference type="Proteomes" id="UP000054560">
    <property type="component" value="Unassembled WGS sequence"/>
</dbReference>
<accession>A0A0L0FJL7</accession>
<dbReference type="OrthoDB" id="426718at2759"/>
<sequence length="308" mass="35012">MDLFEDNIQLRRRRSKASAAHYVGYVDDEESAVSIMKKFEELDRIKAVIKETAPELPNKGKNAAKETDDLLTQEQLEEVFKRTSMFSARSLQNGQRRPQYQMEELNEWQDSLFMRDRSDDEYDASWSDDDELWETHPAKKPRKVRTAGAKVPKAKAAAARESTTTSGYGSGVRKRSNWDDPERCLNDPCKPTYVRIPLPMNAAWAGSWRLLSDMAPKYDLPCSEYHEVNLQTTDVAELVQREDFQCIYMDPPLCTLGEEPRPGDITMAQLVSYACGACGTGVWFIGVVREYVKESIMRQAVSVCGCVP</sequence>
<dbReference type="GeneID" id="25911358"/>
<protein>
    <submittedName>
        <fullName evidence="2">Uncharacterized protein</fullName>
    </submittedName>
</protein>
<keyword evidence="3" id="KW-1185">Reference proteome</keyword>
<evidence type="ECO:0000313" key="3">
    <source>
        <dbReference type="Proteomes" id="UP000054560"/>
    </source>
</evidence>
<reference evidence="2 3" key="1">
    <citation type="submission" date="2011-02" db="EMBL/GenBank/DDBJ databases">
        <title>The Genome Sequence of Sphaeroforma arctica JP610.</title>
        <authorList>
            <consortium name="The Broad Institute Genome Sequencing Platform"/>
            <person name="Russ C."/>
            <person name="Cuomo C."/>
            <person name="Young S.K."/>
            <person name="Zeng Q."/>
            <person name="Gargeya S."/>
            <person name="Alvarado L."/>
            <person name="Berlin A."/>
            <person name="Chapman S.B."/>
            <person name="Chen Z."/>
            <person name="Freedman E."/>
            <person name="Gellesch M."/>
            <person name="Goldberg J."/>
            <person name="Griggs A."/>
            <person name="Gujja S."/>
            <person name="Heilman E."/>
            <person name="Heiman D."/>
            <person name="Howarth C."/>
            <person name="Mehta T."/>
            <person name="Neiman D."/>
            <person name="Pearson M."/>
            <person name="Roberts A."/>
            <person name="Saif S."/>
            <person name="Shea T."/>
            <person name="Shenoy N."/>
            <person name="Sisk P."/>
            <person name="Stolte C."/>
            <person name="Sykes S."/>
            <person name="White J."/>
            <person name="Yandava C."/>
            <person name="Burger G."/>
            <person name="Gray M.W."/>
            <person name="Holland P.W.H."/>
            <person name="King N."/>
            <person name="Lang F.B.F."/>
            <person name="Roger A.J."/>
            <person name="Ruiz-Trillo I."/>
            <person name="Haas B."/>
            <person name="Nusbaum C."/>
            <person name="Birren B."/>
        </authorList>
    </citation>
    <scope>NUCLEOTIDE SEQUENCE [LARGE SCALE GENOMIC DNA]</scope>
    <source>
        <strain evidence="2 3">JP610</strain>
    </source>
</reference>
<dbReference type="AlphaFoldDB" id="A0A0L0FJL7"/>
<gene>
    <name evidence="2" type="ORF">SARC_10854</name>
</gene>
<dbReference type="RefSeq" id="XP_014150553.1">
    <property type="nucleotide sequence ID" value="XM_014295078.1"/>
</dbReference>
<dbReference type="STRING" id="667725.A0A0L0FJL7"/>
<dbReference type="EMBL" id="KQ243012">
    <property type="protein sequence ID" value="KNC76651.1"/>
    <property type="molecule type" value="Genomic_DNA"/>
</dbReference>
<feature type="region of interest" description="Disordered" evidence="1">
    <location>
        <begin position="133"/>
        <end position="174"/>
    </location>
</feature>
<feature type="compositionally biased region" description="Low complexity" evidence="1">
    <location>
        <begin position="147"/>
        <end position="159"/>
    </location>
</feature>
<evidence type="ECO:0000313" key="2">
    <source>
        <dbReference type="EMBL" id="KNC76651.1"/>
    </source>
</evidence>